<dbReference type="AlphaFoldDB" id="A0A239E063"/>
<evidence type="ECO:0000313" key="2">
    <source>
        <dbReference type="Proteomes" id="UP000198379"/>
    </source>
</evidence>
<proteinExistence type="predicted"/>
<protein>
    <submittedName>
        <fullName evidence="1">Uncharacterized protein</fullName>
    </submittedName>
</protein>
<sequence>MDSITTKFLKNLHQDSEYYEFWEDFRKYCNNFDISDKEYFVESLPLLYNRIQNDGAGYSIYESIRKFAKQKPNEAIKVLELIEQKNTKETLEFGHSILGGLYQGETDYPITNKILSLINSVDDNQINTGIRAACQINIKNEVEDVTFLNDLNNSLIKVIDSESTMNLGIITRFYNKHLDRLEKGKEIVLKLLRLKNIDVQNEVARSLNEEFKYEENPTYFQNCLNLLSFTDPKYDGVYGLIKYRLEPIIASKPNIIVEFINNWLVNNKVKLKNISVLKGIIHDLYFTHPEVVKKMFLDWLNSEESSYKIALQLIISDLSSQVDSVGFPKDILKKTSETDSLYLVFMTVGYVLDRKYASEMLYSILEVNYNNERIRNQIASLYANYLIRNYYSVTDILKKKRGKANKIIKSIIDQIIEVSEEYYTKVSDLELVNEFEPSDKRMSYFLKQQNFQMQKLMDESESKRNSFLSMFTNINLRAGKTFFSKYGGEYTQETEMQKFSSSVEVPRIQYIDEIGQMKLRVMWQNIQRNELPN</sequence>
<dbReference type="RefSeq" id="WP_089373976.1">
    <property type="nucleotide sequence ID" value="NZ_BMEP01000004.1"/>
</dbReference>
<dbReference type="Proteomes" id="UP000198379">
    <property type="component" value="Unassembled WGS sequence"/>
</dbReference>
<dbReference type="OrthoDB" id="1340569at2"/>
<evidence type="ECO:0000313" key="1">
    <source>
        <dbReference type="EMBL" id="SNS37668.1"/>
    </source>
</evidence>
<organism evidence="1 2">
    <name type="scientific">Dokdonia pacifica</name>
    <dbReference type="NCBI Taxonomy" id="1627892"/>
    <lineage>
        <taxon>Bacteria</taxon>
        <taxon>Pseudomonadati</taxon>
        <taxon>Bacteroidota</taxon>
        <taxon>Flavobacteriia</taxon>
        <taxon>Flavobacteriales</taxon>
        <taxon>Flavobacteriaceae</taxon>
        <taxon>Dokdonia</taxon>
    </lineage>
</organism>
<reference evidence="1 2" key="1">
    <citation type="submission" date="2017-06" db="EMBL/GenBank/DDBJ databases">
        <authorList>
            <person name="Kim H.J."/>
            <person name="Triplett B.A."/>
        </authorList>
    </citation>
    <scope>NUCLEOTIDE SEQUENCE [LARGE SCALE GENOMIC DNA]</scope>
    <source>
        <strain evidence="1 2">DSM 25597</strain>
    </source>
</reference>
<accession>A0A239E063</accession>
<name>A0A239E063_9FLAO</name>
<gene>
    <name evidence="1" type="ORF">SAMN06265376_11315</name>
</gene>
<dbReference type="EMBL" id="FZNY01000013">
    <property type="protein sequence ID" value="SNS37668.1"/>
    <property type="molecule type" value="Genomic_DNA"/>
</dbReference>
<keyword evidence="2" id="KW-1185">Reference proteome</keyword>